<comment type="caution">
    <text evidence="1">The sequence shown here is derived from an EMBL/GenBank/DDBJ whole genome shotgun (WGS) entry which is preliminary data.</text>
</comment>
<gene>
    <name evidence="1" type="ORF">PLOB_00036438</name>
</gene>
<dbReference type="Proteomes" id="UP001159405">
    <property type="component" value="Unassembled WGS sequence"/>
</dbReference>
<dbReference type="EMBL" id="CALNXK010000050">
    <property type="protein sequence ID" value="CAH3132146.1"/>
    <property type="molecule type" value="Genomic_DNA"/>
</dbReference>
<protein>
    <submittedName>
        <fullName evidence="1">Uncharacterized protein</fullName>
    </submittedName>
</protein>
<organism evidence="1 2">
    <name type="scientific">Porites lobata</name>
    <dbReference type="NCBI Taxonomy" id="104759"/>
    <lineage>
        <taxon>Eukaryota</taxon>
        <taxon>Metazoa</taxon>
        <taxon>Cnidaria</taxon>
        <taxon>Anthozoa</taxon>
        <taxon>Hexacorallia</taxon>
        <taxon>Scleractinia</taxon>
        <taxon>Fungiina</taxon>
        <taxon>Poritidae</taxon>
        <taxon>Porites</taxon>
    </lineage>
</organism>
<sequence>MGKADMLRGFVMSTLDKIPQILTVNGSKRQSMPICNLLIESLDGKASKKIQVTGTKLRDFTTVRRSDINKLKEQYEHNKDKRLYKQIGDEYPIHVILGDSTYCRIRT</sequence>
<evidence type="ECO:0000313" key="1">
    <source>
        <dbReference type="EMBL" id="CAH3132146.1"/>
    </source>
</evidence>
<evidence type="ECO:0000313" key="2">
    <source>
        <dbReference type="Proteomes" id="UP001159405"/>
    </source>
</evidence>
<reference evidence="1 2" key="1">
    <citation type="submission" date="2022-05" db="EMBL/GenBank/DDBJ databases">
        <authorList>
            <consortium name="Genoscope - CEA"/>
            <person name="William W."/>
        </authorList>
    </citation>
    <scope>NUCLEOTIDE SEQUENCE [LARGE SCALE GENOMIC DNA]</scope>
</reference>
<proteinExistence type="predicted"/>
<accession>A0ABN8P422</accession>
<name>A0ABN8P422_9CNID</name>
<keyword evidence="2" id="KW-1185">Reference proteome</keyword>